<protein>
    <submittedName>
        <fullName evidence="1">Uncharacterized protein</fullName>
    </submittedName>
</protein>
<accession>A0A1L9SF24</accession>
<evidence type="ECO:0000313" key="2">
    <source>
        <dbReference type="Proteomes" id="UP000184188"/>
    </source>
</evidence>
<reference evidence="2" key="1">
    <citation type="journal article" date="2017" name="Genome Biol.">
        <title>Comparative genomics reveals high biological diversity and specific adaptations in the industrially and medically important fungal genus Aspergillus.</title>
        <authorList>
            <person name="de Vries R.P."/>
            <person name="Riley R."/>
            <person name="Wiebenga A."/>
            <person name="Aguilar-Osorio G."/>
            <person name="Amillis S."/>
            <person name="Uchima C.A."/>
            <person name="Anderluh G."/>
            <person name="Asadollahi M."/>
            <person name="Askin M."/>
            <person name="Barry K."/>
            <person name="Battaglia E."/>
            <person name="Bayram O."/>
            <person name="Benocci T."/>
            <person name="Braus-Stromeyer S.A."/>
            <person name="Caldana C."/>
            <person name="Canovas D."/>
            <person name="Cerqueira G.C."/>
            <person name="Chen F."/>
            <person name="Chen W."/>
            <person name="Choi C."/>
            <person name="Clum A."/>
            <person name="Dos Santos R.A."/>
            <person name="Damasio A.R."/>
            <person name="Diallinas G."/>
            <person name="Emri T."/>
            <person name="Fekete E."/>
            <person name="Flipphi M."/>
            <person name="Freyberg S."/>
            <person name="Gallo A."/>
            <person name="Gournas C."/>
            <person name="Habgood R."/>
            <person name="Hainaut M."/>
            <person name="Harispe M.L."/>
            <person name="Henrissat B."/>
            <person name="Hilden K.S."/>
            <person name="Hope R."/>
            <person name="Hossain A."/>
            <person name="Karabika E."/>
            <person name="Karaffa L."/>
            <person name="Karanyi Z."/>
            <person name="Krasevec N."/>
            <person name="Kuo A."/>
            <person name="Kusch H."/>
            <person name="LaButti K."/>
            <person name="Lagendijk E.L."/>
            <person name="Lapidus A."/>
            <person name="Levasseur A."/>
            <person name="Lindquist E."/>
            <person name="Lipzen A."/>
            <person name="Logrieco A.F."/>
            <person name="MacCabe A."/>
            <person name="Maekelae M.R."/>
            <person name="Malavazi I."/>
            <person name="Melin P."/>
            <person name="Meyer V."/>
            <person name="Mielnichuk N."/>
            <person name="Miskei M."/>
            <person name="Molnar A.P."/>
            <person name="Mule G."/>
            <person name="Ngan C.Y."/>
            <person name="Orejas M."/>
            <person name="Orosz E."/>
            <person name="Ouedraogo J.P."/>
            <person name="Overkamp K.M."/>
            <person name="Park H.-S."/>
            <person name="Perrone G."/>
            <person name="Piumi F."/>
            <person name="Punt P.J."/>
            <person name="Ram A.F."/>
            <person name="Ramon A."/>
            <person name="Rauscher S."/>
            <person name="Record E."/>
            <person name="Riano-Pachon D.M."/>
            <person name="Robert V."/>
            <person name="Roehrig J."/>
            <person name="Ruller R."/>
            <person name="Salamov A."/>
            <person name="Salih N.S."/>
            <person name="Samson R.A."/>
            <person name="Sandor E."/>
            <person name="Sanguinetti M."/>
            <person name="Schuetze T."/>
            <person name="Sepcic K."/>
            <person name="Shelest E."/>
            <person name="Sherlock G."/>
            <person name="Sophianopoulou V."/>
            <person name="Squina F.M."/>
            <person name="Sun H."/>
            <person name="Susca A."/>
            <person name="Todd R.B."/>
            <person name="Tsang A."/>
            <person name="Unkles S.E."/>
            <person name="van de Wiele N."/>
            <person name="van Rossen-Uffink D."/>
            <person name="Oliveira J.V."/>
            <person name="Vesth T.C."/>
            <person name="Visser J."/>
            <person name="Yu J.-H."/>
            <person name="Zhou M."/>
            <person name="Andersen M.R."/>
            <person name="Archer D.B."/>
            <person name="Baker S.E."/>
            <person name="Benoit I."/>
            <person name="Brakhage A.A."/>
            <person name="Braus G.H."/>
            <person name="Fischer R."/>
            <person name="Frisvad J.C."/>
            <person name="Goldman G.H."/>
            <person name="Houbraken J."/>
            <person name="Oakley B."/>
            <person name="Pocsi I."/>
            <person name="Scazzocchio C."/>
            <person name="Seiboth B."/>
            <person name="vanKuyk P.A."/>
            <person name="Wortman J."/>
            <person name="Dyer P.S."/>
            <person name="Grigoriev I.V."/>
        </authorList>
    </citation>
    <scope>NUCLEOTIDE SEQUENCE [LARGE SCALE GENOMIC DNA]</scope>
    <source>
        <strain evidence="2">CBS 506.65</strain>
    </source>
</reference>
<dbReference type="RefSeq" id="XP_022580306.1">
    <property type="nucleotide sequence ID" value="XM_022728447.1"/>
</dbReference>
<dbReference type="GeneID" id="34614911"/>
<gene>
    <name evidence="1" type="ORF">ASPZODRAFT_528370</name>
</gene>
<dbReference type="AlphaFoldDB" id="A0A1L9SF24"/>
<name>A0A1L9SF24_9EURO</name>
<keyword evidence="2" id="KW-1185">Reference proteome</keyword>
<dbReference type="VEuPathDB" id="FungiDB:ASPZODRAFT_528370"/>
<dbReference type="Proteomes" id="UP000184188">
    <property type="component" value="Unassembled WGS sequence"/>
</dbReference>
<proteinExistence type="predicted"/>
<dbReference type="OrthoDB" id="76567at2759"/>
<dbReference type="STRING" id="1073090.A0A1L9SF24"/>
<organism evidence="1 2">
    <name type="scientific">Penicilliopsis zonata CBS 506.65</name>
    <dbReference type="NCBI Taxonomy" id="1073090"/>
    <lineage>
        <taxon>Eukaryota</taxon>
        <taxon>Fungi</taxon>
        <taxon>Dikarya</taxon>
        <taxon>Ascomycota</taxon>
        <taxon>Pezizomycotina</taxon>
        <taxon>Eurotiomycetes</taxon>
        <taxon>Eurotiomycetidae</taxon>
        <taxon>Eurotiales</taxon>
        <taxon>Aspergillaceae</taxon>
        <taxon>Penicilliopsis</taxon>
    </lineage>
</organism>
<dbReference type="EMBL" id="KV878344">
    <property type="protein sequence ID" value="OJJ45796.1"/>
    <property type="molecule type" value="Genomic_DNA"/>
</dbReference>
<evidence type="ECO:0000313" key="1">
    <source>
        <dbReference type="EMBL" id="OJJ45796.1"/>
    </source>
</evidence>
<sequence>MSSLYEIMAGLPEGYVLRTYASLKVLEMTAKEVRDKLEHNDQEGNQYIVILGLSKQAAERLGGDPPRLGDVVYRFTLDGSTGVLKVVPSWPHERVTGDFNLQLSALFTTAGVPLGDFGWARSMRYPGTSSDRQKEADECLVPATRMPTGQTEGWPTLVFETGVSESLSRLRNDARWWFNNSKGAVRIVLVISIKRSGNKEVTIEKWQLLPPGAPQPVTRAVIDSFRYIHPAPMPPLVHQPAVSQHPYDAQVIKITQNSVTGGPLVLPFRALMDRPPQGQERDIVLHDQELRFCSRSVF</sequence>